<evidence type="ECO:0000313" key="8">
    <source>
        <dbReference type="EMBL" id="CAB9510982.1"/>
    </source>
</evidence>
<feature type="transmembrane region" description="Helical" evidence="6">
    <location>
        <begin position="450"/>
        <end position="470"/>
    </location>
</feature>
<reference evidence="8" key="1">
    <citation type="submission" date="2020-06" db="EMBL/GenBank/DDBJ databases">
        <authorList>
            <consortium name="Plant Systems Biology data submission"/>
        </authorList>
    </citation>
    <scope>NUCLEOTIDE SEQUENCE</scope>
    <source>
        <strain evidence="8">D6</strain>
    </source>
</reference>
<dbReference type="PANTHER" id="PTHR22950">
    <property type="entry name" value="AMINO ACID TRANSPORTER"/>
    <property type="match status" value="1"/>
</dbReference>
<feature type="compositionally biased region" description="Polar residues" evidence="5">
    <location>
        <begin position="1"/>
        <end position="15"/>
    </location>
</feature>
<organism evidence="8 9">
    <name type="scientific">Seminavis robusta</name>
    <dbReference type="NCBI Taxonomy" id="568900"/>
    <lineage>
        <taxon>Eukaryota</taxon>
        <taxon>Sar</taxon>
        <taxon>Stramenopiles</taxon>
        <taxon>Ochrophyta</taxon>
        <taxon>Bacillariophyta</taxon>
        <taxon>Bacillariophyceae</taxon>
        <taxon>Bacillariophycidae</taxon>
        <taxon>Naviculales</taxon>
        <taxon>Naviculaceae</taxon>
        <taxon>Seminavis</taxon>
    </lineage>
</organism>
<dbReference type="GO" id="GO:0016020">
    <property type="term" value="C:membrane"/>
    <property type="evidence" value="ECO:0007669"/>
    <property type="project" value="UniProtKB-SubCell"/>
</dbReference>
<feature type="domain" description="Amino acid transporter transmembrane" evidence="7">
    <location>
        <begin position="206"/>
        <end position="534"/>
    </location>
</feature>
<dbReference type="Pfam" id="PF01490">
    <property type="entry name" value="Aa_trans"/>
    <property type="match status" value="2"/>
</dbReference>
<feature type="transmembrane region" description="Helical" evidence="6">
    <location>
        <begin position="290"/>
        <end position="311"/>
    </location>
</feature>
<evidence type="ECO:0000256" key="6">
    <source>
        <dbReference type="SAM" id="Phobius"/>
    </source>
</evidence>
<comment type="subcellular location">
    <subcellularLocation>
        <location evidence="1">Membrane</location>
        <topology evidence="1">Multi-pass membrane protein</topology>
    </subcellularLocation>
</comment>
<accession>A0A9N8DYC7</accession>
<evidence type="ECO:0000256" key="5">
    <source>
        <dbReference type="SAM" id="MobiDB-lite"/>
    </source>
</evidence>
<evidence type="ECO:0000259" key="7">
    <source>
        <dbReference type="Pfam" id="PF01490"/>
    </source>
</evidence>
<keyword evidence="4 6" id="KW-0472">Membrane</keyword>
<dbReference type="InterPro" id="IPR013057">
    <property type="entry name" value="AA_transpt_TM"/>
</dbReference>
<feature type="region of interest" description="Disordered" evidence="5">
    <location>
        <begin position="1"/>
        <end position="29"/>
    </location>
</feature>
<dbReference type="EMBL" id="CAICTM010000461">
    <property type="protein sequence ID" value="CAB9510982.1"/>
    <property type="molecule type" value="Genomic_DNA"/>
</dbReference>
<feature type="transmembrane region" description="Helical" evidence="6">
    <location>
        <begin position="518"/>
        <end position="537"/>
    </location>
</feature>
<proteinExistence type="predicted"/>
<dbReference type="OrthoDB" id="206873at2759"/>
<gene>
    <name evidence="8" type="ORF">SEMRO_462_G147940.1</name>
</gene>
<protein>
    <recommendedName>
        <fullName evidence="7">Amino acid transporter transmembrane domain-containing protein</fullName>
    </recommendedName>
</protein>
<evidence type="ECO:0000256" key="3">
    <source>
        <dbReference type="ARBA" id="ARBA00022989"/>
    </source>
</evidence>
<feature type="transmembrane region" description="Helical" evidence="6">
    <location>
        <begin position="476"/>
        <end position="497"/>
    </location>
</feature>
<evidence type="ECO:0000256" key="4">
    <source>
        <dbReference type="ARBA" id="ARBA00023136"/>
    </source>
</evidence>
<keyword evidence="9" id="KW-1185">Reference proteome</keyword>
<feature type="transmembrane region" description="Helical" evidence="6">
    <location>
        <begin position="229"/>
        <end position="250"/>
    </location>
</feature>
<evidence type="ECO:0000313" key="9">
    <source>
        <dbReference type="Proteomes" id="UP001153069"/>
    </source>
</evidence>
<dbReference type="Proteomes" id="UP001153069">
    <property type="component" value="Unassembled WGS sequence"/>
</dbReference>
<name>A0A9N8DYC7_9STRA</name>
<keyword evidence="3 6" id="KW-1133">Transmembrane helix</keyword>
<feature type="domain" description="Amino acid transporter transmembrane" evidence="7">
    <location>
        <begin position="67"/>
        <end position="136"/>
    </location>
</feature>
<dbReference type="AlphaFoldDB" id="A0A9N8DYC7"/>
<evidence type="ECO:0000256" key="1">
    <source>
        <dbReference type="ARBA" id="ARBA00004141"/>
    </source>
</evidence>
<dbReference type="GO" id="GO:0015179">
    <property type="term" value="F:L-amino acid transmembrane transporter activity"/>
    <property type="evidence" value="ECO:0007669"/>
    <property type="project" value="TreeGrafter"/>
</dbReference>
<evidence type="ECO:0000256" key="2">
    <source>
        <dbReference type="ARBA" id="ARBA00022692"/>
    </source>
</evidence>
<feature type="transmembrane region" description="Helical" evidence="6">
    <location>
        <begin position="369"/>
        <end position="387"/>
    </location>
</feature>
<keyword evidence="2 6" id="KW-0812">Transmembrane</keyword>
<feature type="transmembrane region" description="Helical" evidence="6">
    <location>
        <begin position="331"/>
        <end position="348"/>
    </location>
</feature>
<comment type="caution">
    <text evidence="8">The sequence shown here is derived from an EMBL/GenBank/DDBJ whole genome shotgun (WGS) entry which is preliminary data.</text>
</comment>
<feature type="transmembrane region" description="Helical" evidence="6">
    <location>
        <begin position="407"/>
        <end position="429"/>
    </location>
</feature>
<sequence>MPRSSGYTPATTGTSDDCPATDDTFADEPISRDSSVMTSVRDRMLARHDSLFSVTSNYEDPSANDLNIWQGATLLTADCMGTGLLALPEDIKVLGRWWGLGFLILNLPINFYAGTILSDAAAYVERTQNEENEAYEKRQLEVRQLQQIQEEEELSASSKDGLMMDSPKKIEGIAAKNTPVWDRLMMIPREIRRVLPLQHDHAKVHHDTATYDFIGMTQAMFSSRRATRWVMFLFYCNIFLVLGDYILVMSHAVSAMVGEERLCIPQAGILASTLMYGVSQIRTMANLGRAASIISLSALFVVVGQCLWAVHTNKTDVYVEASPEDFDESPSMLRKLSAMGSIGFAVGSQKLFLNIRHELAERSKAPQTLAASLSAFGIVYVGIILLAGSDPPGFLFDAIPPGWNRQLAGFLLWLHVVVSYAINSQAICASMDRLFFSNIRTCSLNEKPRIRWMCLTGGMSVLAFVVANAVPFFKDLVALIGAMTSVPLSLLLPAVYFRRFLQVSIWIPTKETLGSYSLLVYGCVFMTFALAGAISSIEMDWSNHGGVFSCH</sequence>